<feature type="chain" id="PRO_5015607847" evidence="2">
    <location>
        <begin position="17"/>
        <end position="734"/>
    </location>
</feature>
<dbReference type="EMBL" id="CM009755">
    <property type="protein sequence ID" value="PUZ46218.1"/>
    <property type="molecule type" value="Genomic_DNA"/>
</dbReference>
<feature type="compositionally biased region" description="Basic residues" evidence="1">
    <location>
        <begin position="283"/>
        <end position="296"/>
    </location>
</feature>
<name>A0A2T7CSB5_9POAL</name>
<feature type="signal peptide" evidence="2">
    <location>
        <begin position="1"/>
        <end position="16"/>
    </location>
</feature>
<feature type="region of interest" description="Disordered" evidence="1">
    <location>
        <begin position="620"/>
        <end position="710"/>
    </location>
</feature>
<dbReference type="AlphaFoldDB" id="A0A2T7CSB5"/>
<feature type="compositionally biased region" description="Basic and acidic residues" evidence="1">
    <location>
        <begin position="693"/>
        <end position="702"/>
    </location>
</feature>
<evidence type="ECO:0000256" key="2">
    <source>
        <dbReference type="SAM" id="SignalP"/>
    </source>
</evidence>
<keyword evidence="2" id="KW-0732">Signal</keyword>
<accession>A0A2T7CSB5</accession>
<evidence type="ECO:0000313" key="3">
    <source>
        <dbReference type="EMBL" id="PUZ46218.1"/>
    </source>
</evidence>
<keyword evidence="4" id="KW-1185">Reference proteome</keyword>
<evidence type="ECO:0000256" key="1">
    <source>
        <dbReference type="SAM" id="MobiDB-lite"/>
    </source>
</evidence>
<dbReference type="Proteomes" id="UP000244336">
    <property type="component" value="Chromosome 7"/>
</dbReference>
<feature type="region of interest" description="Disordered" evidence="1">
    <location>
        <begin position="277"/>
        <end position="320"/>
    </location>
</feature>
<evidence type="ECO:0000313" key="4">
    <source>
        <dbReference type="Proteomes" id="UP000244336"/>
    </source>
</evidence>
<reference evidence="3 4" key="1">
    <citation type="submission" date="2018-04" db="EMBL/GenBank/DDBJ databases">
        <title>WGS assembly of Panicum hallii var. hallii HAL2.</title>
        <authorList>
            <person name="Lovell J."/>
            <person name="Jenkins J."/>
            <person name="Lowry D."/>
            <person name="Mamidi S."/>
            <person name="Sreedasyam A."/>
            <person name="Weng X."/>
            <person name="Barry K."/>
            <person name="Bonette J."/>
            <person name="Campitelli B."/>
            <person name="Daum C."/>
            <person name="Gordon S."/>
            <person name="Gould B."/>
            <person name="Lipzen A."/>
            <person name="MacQueen A."/>
            <person name="Palacio-Mejia J."/>
            <person name="Plott C."/>
            <person name="Shakirov E."/>
            <person name="Shu S."/>
            <person name="Yoshinaga Y."/>
            <person name="Zane M."/>
            <person name="Rokhsar D."/>
            <person name="Grimwood J."/>
            <person name="Schmutz J."/>
            <person name="Juenger T."/>
        </authorList>
    </citation>
    <scope>NUCLEOTIDE SEQUENCE [LARGE SCALE GENOMIC DNA]</scope>
    <source>
        <strain evidence="4">cv. HAL2</strain>
    </source>
</reference>
<feature type="compositionally biased region" description="Basic and acidic residues" evidence="1">
    <location>
        <begin position="668"/>
        <end position="678"/>
    </location>
</feature>
<organism evidence="3 4">
    <name type="scientific">Panicum hallii var. hallii</name>
    <dbReference type="NCBI Taxonomy" id="1504633"/>
    <lineage>
        <taxon>Eukaryota</taxon>
        <taxon>Viridiplantae</taxon>
        <taxon>Streptophyta</taxon>
        <taxon>Embryophyta</taxon>
        <taxon>Tracheophyta</taxon>
        <taxon>Spermatophyta</taxon>
        <taxon>Magnoliopsida</taxon>
        <taxon>Liliopsida</taxon>
        <taxon>Poales</taxon>
        <taxon>Poaceae</taxon>
        <taxon>PACMAD clade</taxon>
        <taxon>Panicoideae</taxon>
        <taxon>Panicodae</taxon>
        <taxon>Paniceae</taxon>
        <taxon>Panicinae</taxon>
        <taxon>Panicum</taxon>
        <taxon>Panicum sect. Panicum</taxon>
    </lineage>
</organism>
<dbReference type="Gramene" id="PUZ46218">
    <property type="protein sequence ID" value="PUZ46218"/>
    <property type="gene ID" value="GQ55_7G033800"/>
</dbReference>
<feature type="compositionally biased region" description="Basic residues" evidence="1">
    <location>
        <begin position="626"/>
        <end position="639"/>
    </location>
</feature>
<proteinExistence type="predicted"/>
<sequence>MCLSVILVPVLACGSARSPHGTPSSYAAISLPPVAEPTLVSVLPHRFRSRARLTPVPAHVCSRVARAHSEPQTHAYTGPVLLLYLHASRGTGSPAPCSALPRTRCSTRTRVLRPLCVVHACCPRALRTPSSSACLRRCRSTSTLCQLLGAAHLAPTAAASSACAGPRLSHLAPAPHAHSRARARAGPARTCARAAAAPRAATPQLPHATRQCLPCLGLACAALLLRSVPARLRPGPASPEPRRLPWLRLHAACAPSRLLRALARACSRRSSRAAAAARARSAAARRRLRRAARRSAPRAPPALRPSPSARTPAAAPPRRPACCGLKERGREETKMCLDVAAGGKKKKEGKLPLLACGSARSPHGTPSSCAAISLPPVAEPTLVSVLPHRFRSRARLTPVPGHVCSRVARAHSEPQTHAYTGPVLLLYLHASRGTGSPAPRSALPRTRCSTRTHVLRPLCVVHACCPRALRTPSSSACLRRCRSTSTLCQLLGAAHLAPTAAASSACAGPRLRHLAPAPHAHSRARARAGPARTCARAAAAPRAATPQLPHATRQCLPCLGLACAALLLRSVPARLRPGPASPEPRRLPWLRLHAACAPSRLLRALARACSRRSSRAAAAARARSAAARRRLRRAARRSAPRAPPALRPSPSARTPAAAPPRRPACCGLKERGREETKMCLDVAAGGKKKKEGKRQDKEEGRGRTNGLSQGLIRKIREMQGLIYKTKFSINPKPK</sequence>
<protein>
    <submittedName>
        <fullName evidence="3">Uncharacterized protein</fullName>
    </submittedName>
</protein>
<gene>
    <name evidence="3" type="ORF">GQ55_7G033800</name>
</gene>